<evidence type="ECO:0000313" key="2">
    <source>
        <dbReference type="Proteomes" id="UP000190648"/>
    </source>
</evidence>
<reference evidence="1 2" key="1">
    <citation type="submission" date="2016-02" db="EMBL/GenBank/DDBJ databases">
        <title>Band-tailed pigeon sequencing and assembly.</title>
        <authorList>
            <person name="Soares A.E."/>
            <person name="Novak B.J."/>
            <person name="Rice E.S."/>
            <person name="O'Connell B."/>
            <person name="Chang D."/>
            <person name="Weber S."/>
            <person name="Shapiro B."/>
        </authorList>
    </citation>
    <scope>NUCLEOTIDE SEQUENCE [LARGE SCALE GENOMIC DNA]</scope>
    <source>
        <strain evidence="1">BTP2013</strain>
        <tissue evidence="1">Blood</tissue>
    </source>
</reference>
<name>A0A1V4JEM2_PATFA</name>
<proteinExistence type="predicted"/>
<accession>A0A1V4JEM2</accession>
<dbReference type="AlphaFoldDB" id="A0A1V4JEM2"/>
<protein>
    <submittedName>
        <fullName evidence="1">Uncharacterized protein</fullName>
    </submittedName>
</protein>
<dbReference type="Proteomes" id="UP000190648">
    <property type="component" value="Unassembled WGS sequence"/>
</dbReference>
<comment type="caution">
    <text evidence="1">The sequence shown here is derived from an EMBL/GenBank/DDBJ whole genome shotgun (WGS) entry which is preliminary data.</text>
</comment>
<dbReference type="EMBL" id="LSYS01007908">
    <property type="protein sequence ID" value="OPJ70579.1"/>
    <property type="molecule type" value="Genomic_DNA"/>
</dbReference>
<evidence type="ECO:0000313" key="1">
    <source>
        <dbReference type="EMBL" id="OPJ70579.1"/>
    </source>
</evidence>
<sequence length="138" mass="15387">MAIPSCAFSLPIFTANNYELPKNCLPVQHAQVENKYQLQDVVNKKSLPGIIIQQLTPKATGLKETEHIGDSTSQPSPWDPDLLHPILCKIVPAWYSQRSLRSRRCLSEAGGNEEWIILDYSAGYKDIRPPCVVGKGNK</sequence>
<organism evidence="1 2">
    <name type="scientific">Patagioenas fasciata monilis</name>
    <dbReference type="NCBI Taxonomy" id="372326"/>
    <lineage>
        <taxon>Eukaryota</taxon>
        <taxon>Metazoa</taxon>
        <taxon>Chordata</taxon>
        <taxon>Craniata</taxon>
        <taxon>Vertebrata</taxon>
        <taxon>Euteleostomi</taxon>
        <taxon>Archelosauria</taxon>
        <taxon>Archosauria</taxon>
        <taxon>Dinosauria</taxon>
        <taxon>Saurischia</taxon>
        <taxon>Theropoda</taxon>
        <taxon>Coelurosauria</taxon>
        <taxon>Aves</taxon>
        <taxon>Neognathae</taxon>
        <taxon>Neoaves</taxon>
        <taxon>Columbimorphae</taxon>
        <taxon>Columbiformes</taxon>
        <taxon>Columbidae</taxon>
        <taxon>Patagioenas</taxon>
    </lineage>
</organism>
<gene>
    <name evidence="1" type="ORF">AV530_019687</name>
</gene>
<keyword evidence="2" id="KW-1185">Reference proteome</keyword>